<keyword evidence="3" id="KW-1185">Reference proteome</keyword>
<feature type="signal peptide" evidence="1">
    <location>
        <begin position="1"/>
        <end position="20"/>
    </location>
</feature>
<dbReference type="Proteomes" id="UP001215827">
    <property type="component" value="Chromosome"/>
</dbReference>
<dbReference type="EMBL" id="CP121106">
    <property type="protein sequence ID" value="WFL77535.1"/>
    <property type="molecule type" value="Genomic_DNA"/>
</dbReference>
<keyword evidence="1" id="KW-0732">Signal</keyword>
<organism evidence="2 3">
    <name type="scientific">Altererythrobacter arenosus</name>
    <dbReference type="NCBI Taxonomy" id="3032592"/>
    <lineage>
        <taxon>Bacteria</taxon>
        <taxon>Pseudomonadati</taxon>
        <taxon>Pseudomonadota</taxon>
        <taxon>Alphaproteobacteria</taxon>
        <taxon>Sphingomonadales</taxon>
        <taxon>Erythrobacteraceae</taxon>
        <taxon>Altererythrobacter</taxon>
    </lineage>
</organism>
<name>A0ABY8FRB0_9SPHN</name>
<protein>
    <recommendedName>
        <fullName evidence="4">DUF3617 family protein</fullName>
    </recommendedName>
</protein>
<evidence type="ECO:0008006" key="4">
    <source>
        <dbReference type="Google" id="ProtNLM"/>
    </source>
</evidence>
<proteinExistence type="predicted"/>
<evidence type="ECO:0000313" key="3">
    <source>
        <dbReference type="Proteomes" id="UP001215827"/>
    </source>
</evidence>
<dbReference type="RefSeq" id="WP_278016228.1">
    <property type="nucleotide sequence ID" value="NZ_CP121106.1"/>
</dbReference>
<gene>
    <name evidence="2" type="ORF">P7228_00285</name>
</gene>
<accession>A0ABY8FRB0</accession>
<evidence type="ECO:0000313" key="2">
    <source>
        <dbReference type="EMBL" id="WFL77535.1"/>
    </source>
</evidence>
<feature type="chain" id="PRO_5045347629" description="DUF3617 family protein" evidence="1">
    <location>
        <begin position="21"/>
        <end position="151"/>
    </location>
</feature>
<evidence type="ECO:0000256" key="1">
    <source>
        <dbReference type="SAM" id="SignalP"/>
    </source>
</evidence>
<reference evidence="2 3" key="1">
    <citation type="submission" date="2023-03" db="EMBL/GenBank/DDBJ databases">
        <title>Altererythrobacter sp. CAU 1644 isolated from sand.</title>
        <authorList>
            <person name="Kim W."/>
        </authorList>
    </citation>
    <scope>NUCLEOTIDE SEQUENCE [LARGE SCALE GENOMIC DNA]</scope>
    <source>
        <strain evidence="2 3">CAU 1644</strain>
    </source>
</reference>
<sequence>MKKTIAAIMVATLFASAAQAETFTYNVQFEEPTFYGGMGEEGRDGRSGVMNGAYTTVTASGETASGSITCAGMDQPDNGLFDFHLSCTATRADGESKSSLIYGCNSLPEGRGASCVGGLEGRAGTLKGMRGVITMHLGAKGASVGTGQWIE</sequence>